<feature type="transmembrane region" description="Helical" evidence="6">
    <location>
        <begin position="78"/>
        <end position="100"/>
    </location>
</feature>
<dbReference type="InterPro" id="IPR000620">
    <property type="entry name" value="EamA_dom"/>
</dbReference>
<feature type="transmembrane region" description="Helical" evidence="6">
    <location>
        <begin position="44"/>
        <end position="66"/>
    </location>
</feature>
<dbReference type="AlphaFoldDB" id="A0A6P8E396"/>
<dbReference type="GO" id="GO:0022857">
    <property type="term" value="F:transmembrane transporter activity"/>
    <property type="evidence" value="ECO:0007669"/>
    <property type="project" value="InterPro"/>
</dbReference>
<reference evidence="9" key="2">
    <citation type="submission" date="2025-08" db="UniProtKB">
        <authorList>
            <consortium name="RefSeq"/>
        </authorList>
    </citation>
    <scope>IDENTIFICATION</scope>
    <source>
        <tissue evidence="9">Leaf</tissue>
    </source>
</reference>
<dbReference type="SUPFAM" id="SSF103481">
    <property type="entry name" value="Multidrug resistance efflux transporter EmrE"/>
    <property type="match status" value="2"/>
</dbReference>
<feature type="domain" description="EamA" evidence="7">
    <location>
        <begin position="185"/>
        <end position="322"/>
    </location>
</feature>
<feature type="transmembrane region" description="Helical" evidence="6">
    <location>
        <begin position="106"/>
        <end position="128"/>
    </location>
</feature>
<protein>
    <recommendedName>
        <fullName evidence="6">WAT1-related protein</fullName>
    </recommendedName>
</protein>
<accession>A0A6P8E396</accession>
<feature type="transmembrane region" description="Helical" evidence="6">
    <location>
        <begin position="303"/>
        <end position="321"/>
    </location>
</feature>
<feature type="transmembrane region" description="Helical" evidence="6">
    <location>
        <begin position="214"/>
        <end position="235"/>
    </location>
</feature>
<feature type="transmembrane region" description="Helical" evidence="6">
    <location>
        <begin position="247"/>
        <end position="266"/>
    </location>
</feature>
<evidence type="ECO:0000256" key="4">
    <source>
        <dbReference type="ARBA" id="ARBA00022989"/>
    </source>
</evidence>
<keyword evidence="3 6" id="KW-0812">Transmembrane</keyword>
<evidence type="ECO:0000313" key="8">
    <source>
        <dbReference type="Proteomes" id="UP000515151"/>
    </source>
</evidence>
<dbReference type="RefSeq" id="XP_031399378.1">
    <property type="nucleotide sequence ID" value="XM_031543518.1"/>
</dbReference>
<dbReference type="InterPro" id="IPR037185">
    <property type="entry name" value="EmrE-like"/>
</dbReference>
<proteinExistence type="inferred from homology"/>
<dbReference type="GO" id="GO:0016020">
    <property type="term" value="C:membrane"/>
    <property type="evidence" value="ECO:0007669"/>
    <property type="project" value="UniProtKB-SubCell"/>
</dbReference>
<dbReference type="Pfam" id="PF00892">
    <property type="entry name" value="EamA"/>
    <property type="match status" value="2"/>
</dbReference>
<evidence type="ECO:0000313" key="9">
    <source>
        <dbReference type="RefSeq" id="XP_031399378.1"/>
    </source>
</evidence>
<evidence type="ECO:0000256" key="6">
    <source>
        <dbReference type="RuleBase" id="RU363077"/>
    </source>
</evidence>
<evidence type="ECO:0000259" key="7">
    <source>
        <dbReference type="Pfam" id="PF00892"/>
    </source>
</evidence>
<feature type="domain" description="EamA" evidence="7">
    <location>
        <begin position="31"/>
        <end position="155"/>
    </location>
</feature>
<comment type="similarity">
    <text evidence="2 6">Belongs to the drug/metabolite transporter (DMT) superfamily. Plant drug/metabolite exporter (P-DME) (TC 2.A.7.4) family.</text>
</comment>
<evidence type="ECO:0000256" key="2">
    <source>
        <dbReference type="ARBA" id="ARBA00007635"/>
    </source>
</evidence>
<dbReference type="GeneID" id="116209811"/>
<dbReference type="Proteomes" id="UP000515151">
    <property type="component" value="Chromosome 6"/>
</dbReference>
<keyword evidence="5 6" id="KW-0472">Membrane</keyword>
<evidence type="ECO:0000256" key="5">
    <source>
        <dbReference type="ARBA" id="ARBA00023136"/>
    </source>
</evidence>
<reference evidence="8" key="1">
    <citation type="journal article" date="2020" name="Plant Biotechnol. J.">
        <title>The pomegranate (Punica granatum L.) draft genome dissects genetic divergence between soft- and hard-seeded cultivars.</title>
        <authorList>
            <person name="Luo X."/>
            <person name="Li H."/>
            <person name="Wu Z."/>
            <person name="Yao W."/>
            <person name="Zhao P."/>
            <person name="Cao D."/>
            <person name="Yu H."/>
            <person name="Li K."/>
            <person name="Poudel K."/>
            <person name="Zhao D."/>
            <person name="Zhang F."/>
            <person name="Xia X."/>
            <person name="Chen L."/>
            <person name="Wang Q."/>
            <person name="Jing D."/>
            <person name="Cao S."/>
        </authorList>
    </citation>
    <scope>NUCLEOTIDE SEQUENCE [LARGE SCALE GENOMIC DNA]</scope>
    <source>
        <strain evidence="8">cv. Tunisia</strain>
    </source>
</reference>
<sequence>MMSGSSSSSWPGDGVTVAMVVVELLEQGLSTLSKAAMTGGMSSFVFVVYSNSLAVFILLPASLLFYWRRPLPKIRPAIIFWIFLLGLLGCFLQLFMYIGIGYSSPTLASAMSDLTPAFTFILAIISRMEKVDLGVLSSRAKFVGTLVSIIGALTLTLLKGLPLIDNGSTTTLQQILLPQSSWIVGAIFLASAALVLSLLYIVQTWIIREYPAELVVALGSCISTAINSSVFTLILERDRNAWRLKPGIELIAIGYAAVFAVAIRNVAHTWACRTKGPLYVSMFKPLGMVFAIIMGVSLLKDTLYLGSVIGAAIIAVGFYAVNWGKAQEERIVAECRPICESNRAPLLNTKVDIQ</sequence>
<evidence type="ECO:0000256" key="1">
    <source>
        <dbReference type="ARBA" id="ARBA00004141"/>
    </source>
</evidence>
<evidence type="ECO:0000256" key="3">
    <source>
        <dbReference type="ARBA" id="ARBA00022692"/>
    </source>
</evidence>
<name>A0A6P8E396_PUNGR</name>
<feature type="transmembrane region" description="Helical" evidence="6">
    <location>
        <begin position="181"/>
        <end position="202"/>
    </location>
</feature>
<dbReference type="OrthoDB" id="1746609at2759"/>
<dbReference type="InterPro" id="IPR030184">
    <property type="entry name" value="WAT1-related"/>
</dbReference>
<dbReference type="PANTHER" id="PTHR31218">
    <property type="entry name" value="WAT1-RELATED PROTEIN"/>
    <property type="match status" value="1"/>
</dbReference>
<keyword evidence="8" id="KW-1185">Reference proteome</keyword>
<keyword evidence="4 6" id="KW-1133">Transmembrane helix</keyword>
<gene>
    <name evidence="9" type="primary">LOC116209811</name>
</gene>
<organism evidence="8 9">
    <name type="scientific">Punica granatum</name>
    <name type="common">Pomegranate</name>
    <dbReference type="NCBI Taxonomy" id="22663"/>
    <lineage>
        <taxon>Eukaryota</taxon>
        <taxon>Viridiplantae</taxon>
        <taxon>Streptophyta</taxon>
        <taxon>Embryophyta</taxon>
        <taxon>Tracheophyta</taxon>
        <taxon>Spermatophyta</taxon>
        <taxon>Magnoliopsida</taxon>
        <taxon>eudicotyledons</taxon>
        <taxon>Gunneridae</taxon>
        <taxon>Pentapetalae</taxon>
        <taxon>rosids</taxon>
        <taxon>malvids</taxon>
        <taxon>Myrtales</taxon>
        <taxon>Lythraceae</taxon>
        <taxon>Punica</taxon>
    </lineage>
</organism>
<feature type="transmembrane region" description="Helical" evidence="6">
    <location>
        <begin position="278"/>
        <end position="297"/>
    </location>
</feature>
<feature type="transmembrane region" description="Helical" evidence="6">
    <location>
        <begin position="140"/>
        <end position="161"/>
    </location>
</feature>
<comment type="subcellular location">
    <subcellularLocation>
        <location evidence="1 6">Membrane</location>
        <topology evidence="1 6">Multi-pass membrane protein</topology>
    </subcellularLocation>
</comment>